<keyword evidence="1" id="KW-0472">Membrane</keyword>
<keyword evidence="1" id="KW-1133">Transmembrane helix</keyword>
<gene>
    <name evidence="2" type="ordered locus">Tmel_0644</name>
</gene>
<protein>
    <recommendedName>
        <fullName evidence="4">DUF368 domain-containing protein</fullName>
    </recommendedName>
</protein>
<dbReference type="PANTHER" id="PTHR37308">
    <property type="entry name" value="INTEGRAL MEMBRANE PROTEIN"/>
    <property type="match status" value="1"/>
</dbReference>
<feature type="transmembrane region" description="Helical" evidence="1">
    <location>
        <begin position="45"/>
        <end position="66"/>
    </location>
</feature>
<dbReference type="AlphaFoldDB" id="A6LKQ7"/>
<proteinExistence type="predicted"/>
<dbReference type="EMBL" id="CP000716">
    <property type="protein sequence ID" value="ABR30508.1"/>
    <property type="molecule type" value="Genomic_DNA"/>
</dbReference>
<dbReference type="InterPro" id="IPR007163">
    <property type="entry name" value="VCA0040-like"/>
</dbReference>
<feature type="transmembrane region" description="Helical" evidence="1">
    <location>
        <begin position="97"/>
        <end position="118"/>
    </location>
</feature>
<accession>A6LKQ7</accession>
<reference evidence="2 3" key="2">
    <citation type="journal article" date="2009" name="Proc. Natl. Acad. Sci. U.S.A.">
        <title>On the chimeric nature, thermophilic origin, and phylogenetic placement of the Thermotogales.</title>
        <authorList>
            <person name="Zhaxybayeva O."/>
            <person name="Swithers K.S."/>
            <person name="Lapierre P."/>
            <person name="Fournier G.P."/>
            <person name="Bickhart D.M."/>
            <person name="DeBoy R.T."/>
            <person name="Nelson K.E."/>
            <person name="Nesbo C.L."/>
            <person name="Doolittle W.F."/>
            <person name="Gogarten J.P."/>
            <person name="Noll K.M."/>
        </authorList>
    </citation>
    <scope>NUCLEOTIDE SEQUENCE [LARGE SCALE GENOMIC DNA]</scope>
    <source>
        <strain evidence="3">DSM 12029 / CIP 104789 / BI429</strain>
    </source>
</reference>
<organism evidence="2 3">
    <name type="scientific">Thermosipho melanesiensis (strain DSM 12029 / CIP 104789 / BI429)</name>
    <dbReference type="NCBI Taxonomy" id="391009"/>
    <lineage>
        <taxon>Bacteria</taxon>
        <taxon>Thermotogati</taxon>
        <taxon>Thermotogota</taxon>
        <taxon>Thermotogae</taxon>
        <taxon>Thermotogales</taxon>
        <taxon>Fervidobacteriaceae</taxon>
        <taxon>Thermosipho</taxon>
    </lineage>
</organism>
<dbReference type="HOGENOM" id="CLU_055621_2_1_0"/>
<evidence type="ECO:0000313" key="2">
    <source>
        <dbReference type="EMBL" id="ABR30508.1"/>
    </source>
</evidence>
<feature type="transmembrane region" description="Helical" evidence="1">
    <location>
        <begin position="73"/>
        <end position="91"/>
    </location>
</feature>
<dbReference type="eggNOG" id="COG2035">
    <property type="taxonomic scope" value="Bacteria"/>
</dbReference>
<name>A6LKQ7_THEM4</name>
<dbReference type="PANTHER" id="PTHR37308:SF1">
    <property type="entry name" value="POLYPRENYL-PHOSPHATE TRANSPORTER"/>
    <property type="match status" value="1"/>
</dbReference>
<dbReference type="Proteomes" id="UP000001110">
    <property type="component" value="Chromosome"/>
</dbReference>
<reference evidence="2 3" key="1">
    <citation type="submission" date="2007-05" db="EMBL/GenBank/DDBJ databases">
        <title>Complete sequence of Thermosipho melanesiensis BI429.</title>
        <authorList>
            <consortium name="US DOE Joint Genome Institute"/>
            <person name="Copeland A."/>
            <person name="Lucas S."/>
            <person name="Lapidus A."/>
            <person name="Barry K."/>
            <person name="Glavina del Rio T."/>
            <person name="Dalin E."/>
            <person name="Tice H."/>
            <person name="Pitluck S."/>
            <person name="Chertkov O."/>
            <person name="Brettin T."/>
            <person name="Bruce D."/>
            <person name="Detter J.C."/>
            <person name="Han C."/>
            <person name="Schmutz J."/>
            <person name="Larimer F."/>
            <person name="Land M."/>
            <person name="Hauser L."/>
            <person name="Kyrpides N."/>
            <person name="Mikhailova N."/>
            <person name="Nelson K."/>
            <person name="Gogarten J.P."/>
            <person name="Noll K."/>
            <person name="Richardson P."/>
        </authorList>
    </citation>
    <scope>NUCLEOTIDE SEQUENCE [LARGE SCALE GENOMIC DNA]</scope>
    <source>
        <strain evidence="3">DSM 12029 / CIP 104789 / BI429</strain>
    </source>
</reference>
<feature type="transmembrane region" description="Helical" evidence="1">
    <location>
        <begin position="205"/>
        <end position="221"/>
    </location>
</feature>
<evidence type="ECO:0000313" key="3">
    <source>
        <dbReference type="Proteomes" id="UP000001110"/>
    </source>
</evidence>
<evidence type="ECO:0008006" key="4">
    <source>
        <dbReference type="Google" id="ProtNLM"/>
    </source>
</evidence>
<sequence length="249" mass="27437">MGIANLLPGISGGTIAVISGRYEVILKSASDIVSFNWKKDSVKTILLLILGMGFSIVLLSKVLSLIFSKYPEYSYGVFTGLIVGGLIYLVKRVNLKNIGNVSIITISFLITYMLLKFAQNFEISNLNVSTWYLVFGGIISAATMVLPGISGSSMLLIMGIYKPVIDAISVMNLKILIPLGIGVIIGLVLIIKLLERLIKKYREKVLAFLIGLTISGTIIIFPITQKWLTYIYFLIGAFLSRYLEKILNE</sequence>
<keyword evidence="1" id="KW-0812">Transmembrane</keyword>
<dbReference type="KEGG" id="tme:Tmel_0644"/>
<dbReference type="Pfam" id="PF04018">
    <property type="entry name" value="VCA0040-like"/>
    <property type="match status" value="1"/>
</dbReference>
<feature type="transmembrane region" description="Helical" evidence="1">
    <location>
        <begin position="173"/>
        <end position="193"/>
    </location>
</feature>
<evidence type="ECO:0000256" key="1">
    <source>
        <dbReference type="SAM" id="Phobius"/>
    </source>
</evidence>
<feature type="transmembrane region" description="Helical" evidence="1">
    <location>
        <begin position="130"/>
        <end position="161"/>
    </location>
</feature>